<organism evidence="2 3">
    <name type="scientific">Parachitinimonas caeni</name>
    <dbReference type="NCBI Taxonomy" id="3031301"/>
    <lineage>
        <taxon>Bacteria</taxon>
        <taxon>Pseudomonadati</taxon>
        <taxon>Pseudomonadota</taxon>
        <taxon>Betaproteobacteria</taxon>
        <taxon>Neisseriales</taxon>
        <taxon>Chitinibacteraceae</taxon>
        <taxon>Parachitinimonas</taxon>
    </lineage>
</organism>
<evidence type="ECO:0000313" key="3">
    <source>
        <dbReference type="Proteomes" id="UP001172778"/>
    </source>
</evidence>
<evidence type="ECO:0000256" key="1">
    <source>
        <dbReference type="SAM" id="SignalP"/>
    </source>
</evidence>
<dbReference type="EMBL" id="JARRAF010000016">
    <property type="protein sequence ID" value="MDK2125232.1"/>
    <property type="molecule type" value="Genomic_DNA"/>
</dbReference>
<evidence type="ECO:0000313" key="2">
    <source>
        <dbReference type="EMBL" id="MDK2125232.1"/>
    </source>
</evidence>
<dbReference type="Proteomes" id="UP001172778">
    <property type="component" value="Unassembled WGS sequence"/>
</dbReference>
<protein>
    <submittedName>
        <fullName evidence="2">ABC transporter substrate-binding protein</fullName>
    </submittedName>
</protein>
<feature type="chain" id="PRO_5046155537" evidence="1">
    <location>
        <begin position="26"/>
        <end position="250"/>
    </location>
</feature>
<accession>A0ABT7E2T6</accession>
<dbReference type="SUPFAM" id="SSF53850">
    <property type="entry name" value="Periplasmic binding protein-like II"/>
    <property type="match status" value="1"/>
</dbReference>
<comment type="caution">
    <text evidence="2">The sequence shown here is derived from an EMBL/GenBank/DDBJ whole genome shotgun (WGS) entry which is preliminary data.</text>
</comment>
<proteinExistence type="predicted"/>
<name>A0ABT7E2T6_9NEIS</name>
<dbReference type="RefSeq" id="WP_284101543.1">
    <property type="nucleotide sequence ID" value="NZ_JARRAF010000016.1"/>
</dbReference>
<feature type="signal peptide" evidence="1">
    <location>
        <begin position="1"/>
        <end position="25"/>
    </location>
</feature>
<keyword evidence="3" id="KW-1185">Reference proteome</keyword>
<sequence length="250" mass="28479">MNRLHRWVMMAISLTLLCPALSAHGVVVAYNTYQTPPFVLNDGQQGLAADLVSYLNQRLAGQYFFELQNVPRTRLLNGVLSRPAFNGVVLFLSPRYVDDLEQTHYHWSPPFMEDGGVFVFRTSQPASQTRLETLAGLRFGGVVGHHYPSLEARLGRDLQRIDARSEQVNLQNVQLGRIDFTLLAESTFLFFSHTENFDQLQKVDSPEGRFGRHFLVSLRSYKLGMALDRVARSMPQDPVWKAILVKYHLN</sequence>
<dbReference type="Gene3D" id="3.40.190.10">
    <property type="entry name" value="Periplasmic binding protein-like II"/>
    <property type="match status" value="2"/>
</dbReference>
<keyword evidence="1" id="KW-0732">Signal</keyword>
<reference evidence="2" key="1">
    <citation type="submission" date="2023-03" db="EMBL/GenBank/DDBJ databases">
        <title>Chitinimonas shenzhenensis gen. nov., sp. nov., a novel member of family Burkholderiaceae isolated from activated sludge collected in Shen Zhen, China.</title>
        <authorList>
            <person name="Wang X."/>
        </authorList>
    </citation>
    <scope>NUCLEOTIDE SEQUENCE</scope>
    <source>
        <strain evidence="2">DQS-5</strain>
    </source>
</reference>
<gene>
    <name evidence="2" type="ORF">PZA18_14340</name>
</gene>